<evidence type="ECO:0000256" key="5">
    <source>
        <dbReference type="SAM" id="Phobius"/>
    </source>
</evidence>
<dbReference type="InterPro" id="IPR037185">
    <property type="entry name" value="EmrE-like"/>
</dbReference>
<evidence type="ECO:0000313" key="7">
    <source>
        <dbReference type="EMBL" id="TYL39782.1"/>
    </source>
</evidence>
<feature type="transmembrane region" description="Helical" evidence="5">
    <location>
        <begin position="65"/>
        <end position="83"/>
    </location>
</feature>
<dbReference type="AlphaFoldDB" id="A0A8J8Q660"/>
<accession>A0A8J8Q660</accession>
<dbReference type="InterPro" id="IPR000620">
    <property type="entry name" value="EamA_dom"/>
</dbReference>
<keyword evidence="3 5" id="KW-1133">Transmembrane helix</keyword>
<reference evidence="7" key="1">
    <citation type="submission" date="2017-11" db="EMBL/GenBank/DDBJ databases">
        <authorList>
            <person name="Kajale S.C."/>
            <person name="Sharma A."/>
        </authorList>
    </citation>
    <scope>NUCLEOTIDE SEQUENCE</scope>
    <source>
        <strain evidence="7">LS1_42</strain>
    </source>
</reference>
<evidence type="ECO:0000256" key="1">
    <source>
        <dbReference type="ARBA" id="ARBA00004141"/>
    </source>
</evidence>
<dbReference type="Proteomes" id="UP000766904">
    <property type="component" value="Unassembled WGS sequence"/>
</dbReference>
<dbReference type="GO" id="GO:0016020">
    <property type="term" value="C:membrane"/>
    <property type="evidence" value="ECO:0007669"/>
    <property type="project" value="UniProtKB-SubCell"/>
</dbReference>
<keyword evidence="4 5" id="KW-0472">Membrane</keyword>
<feature type="transmembrane region" description="Helical" evidence="5">
    <location>
        <begin position="119"/>
        <end position="138"/>
    </location>
</feature>
<feature type="transmembrane region" description="Helical" evidence="5">
    <location>
        <begin position="150"/>
        <end position="170"/>
    </location>
</feature>
<name>A0A8J8Q660_9EURY</name>
<dbReference type="PANTHER" id="PTHR32322">
    <property type="entry name" value="INNER MEMBRANE TRANSPORTER"/>
    <property type="match status" value="1"/>
</dbReference>
<feature type="domain" description="EamA" evidence="6">
    <location>
        <begin position="151"/>
        <end position="285"/>
    </location>
</feature>
<evidence type="ECO:0000256" key="4">
    <source>
        <dbReference type="ARBA" id="ARBA00023136"/>
    </source>
</evidence>
<dbReference type="PANTHER" id="PTHR32322:SF2">
    <property type="entry name" value="EAMA DOMAIN-CONTAINING PROTEIN"/>
    <property type="match status" value="1"/>
</dbReference>
<comment type="subcellular location">
    <subcellularLocation>
        <location evidence="1">Membrane</location>
        <topology evidence="1">Multi-pass membrane protein</topology>
    </subcellularLocation>
</comment>
<dbReference type="OrthoDB" id="17861at2157"/>
<keyword evidence="8" id="KW-1185">Reference proteome</keyword>
<dbReference type="EMBL" id="PHNJ01000002">
    <property type="protein sequence ID" value="TYL39782.1"/>
    <property type="molecule type" value="Genomic_DNA"/>
</dbReference>
<evidence type="ECO:0000259" key="6">
    <source>
        <dbReference type="Pfam" id="PF00892"/>
    </source>
</evidence>
<feature type="transmembrane region" description="Helical" evidence="5">
    <location>
        <begin position="213"/>
        <end position="232"/>
    </location>
</feature>
<feature type="transmembrane region" description="Helical" evidence="5">
    <location>
        <begin position="269"/>
        <end position="285"/>
    </location>
</feature>
<feature type="transmembrane region" description="Helical" evidence="5">
    <location>
        <begin position="89"/>
        <end position="112"/>
    </location>
</feature>
<evidence type="ECO:0000256" key="2">
    <source>
        <dbReference type="ARBA" id="ARBA00022692"/>
    </source>
</evidence>
<sequence>MRYRTPFLFLLVAAIWGSTFPAVRAGVEVVPPVLFAALRFDAVAILVLGYAAVRGYRIRPRRNEWAGILAGGVLLIALHHALLFAGQQYVTSAVAAVVVATVPIITAALSRLLLPTTDLGIVGVIGLGLGFLGTAIVANPDPAALYTAESLGVLLVLGAAIAFAYGAVVIQRTRTSLPVASLQGWMMVVGAPILHVASISLGEPQSVEWTPAAALAFVYLVPIAGGLGYLLYFDLLDRLGSVELNLVSYLLPVFAALVGWIALGEALESTTVAGFVVVAIGFALVKRRALARLVDGRTRGASRVTGDDDQR</sequence>
<organism evidence="7 8">
    <name type="scientific">Natronococcus pandeyae</name>
    <dbReference type="NCBI Taxonomy" id="2055836"/>
    <lineage>
        <taxon>Archaea</taxon>
        <taxon>Methanobacteriati</taxon>
        <taxon>Methanobacteriota</taxon>
        <taxon>Stenosarchaea group</taxon>
        <taxon>Halobacteria</taxon>
        <taxon>Halobacteriales</taxon>
        <taxon>Natrialbaceae</taxon>
        <taxon>Natronococcus</taxon>
    </lineage>
</organism>
<feature type="domain" description="EamA" evidence="6">
    <location>
        <begin position="7"/>
        <end position="137"/>
    </location>
</feature>
<protein>
    <submittedName>
        <fullName evidence="7">EamA family transporter</fullName>
    </submittedName>
</protein>
<dbReference type="RefSeq" id="WP_148856914.1">
    <property type="nucleotide sequence ID" value="NZ_PHNJ01000002.1"/>
</dbReference>
<dbReference type="Pfam" id="PF00892">
    <property type="entry name" value="EamA"/>
    <property type="match status" value="2"/>
</dbReference>
<feature type="transmembrane region" description="Helical" evidence="5">
    <location>
        <begin position="244"/>
        <end position="263"/>
    </location>
</feature>
<proteinExistence type="predicted"/>
<evidence type="ECO:0000313" key="8">
    <source>
        <dbReference type="Proteomes" id="UP000766904"/>
    </source>
</evidence>
<evidence type="ECO:0000256" key="3">
    <source>
        <dbReference type="ARBA" id="ARBA00022989"/>
    </source>
</evidence>
<feature type="transmembrane region" description="Helical" evidence="5">
    <location>
        <begin position="182"/>
        <end position="201"/>
    </location>
</feature>
<feature type="transmembrane region" description="Helical" evidence="5">
    <location>
        <begin position="35"/>
        <end position="53"/>
    </location>
</feature>
<comment type="caution">
    <text evidence="7">The sequence shown here is derived from an EMBL/GenBank/DDBJ whole genome shotgun (WGS) entry which is preliminary data.</text>
</comment>
<dbReference type="InterPro" id="IPR050638">
    <property type="entry name" value="AA-Vitamin_Transporters"/>
</dbReference>
<gene>
    <name evidence="7" type="ORF">CV102_05725</name>
</gene>
<keyword evidence="2 5" id="KW-0812">Transmembrane</keyword>
<dbReference type="SUPFAM" id="SSF103481">
    <property type="entry name" value="Multidrug resistance efflux transporter EmrE"/>
    <property type="match status" value="2"/>
</dbReference>